<organism evidence="2 3">
    <name type="scientific">Bacillus pumilus (strain SAFR-032)</name>
    <dbReference type="NCBI Taxonomy" id="315750"/>
    <lineage>
        <taxon>Bacteria</taxon>
        <taxon>Bacillati</taxon>
        <taxon>Bacillota</taxon>
        <taxon>Bacilli</taxon>
        <taxon>Bacillales</taxon>
        <taxon>Bacillaceae</taxon>
        <taxon>Bacillus</taxon>
    </lineage>
</organism>
<proteinExistence type="predicted"/>
<keyword evidence="3" id="KW-1185">Reference proteome</keyword>
<gene>
    <name evidence="2" type="ordered locus">BPUM_1391</name>
</gene>
<keyword evidence="1" id="KW-0732">Signal</keyword>
<dbReference type="KEGG" id="bpu:BPUM_1391"/>
<dbReference type="EMBL" id="CP000813">
    <property type="protein sequence ID" value="ABV62074.1"/>
    <property type="molecule type" value="Genomic_DNA"/>
</dbReference>
<reference evidence="2 3" key="2">
    <citation type="journal article" date="2013" name="Extremophiles">
        <title>An ICEBs1-like element may be associated with the extreme radiation and desiccation resistance of Bacillus pumilus SAFR-032 spores.</title>
        <authorList>
            <person name="Tirumalai M.R."/>
            <person name="Fox G.E."/>
        </authorList>
    </citation>
    <scope>NUCLEOTIDE SEQUENCE [LARGE SCALE GENOMIC DNA]</scope>
    <source>
        <strain evidence="2 3">SAFR-032</strain>
    </source>
</reference>
<evidence type="ECO:0008006" key="4">
    <source>
        <dbReference type="Google" id="ProtNLM"/>
    </source>
</evidence>
<accession>A8FCV7</accession>
<dbReference type="HOGENOM" id="CLU_1891900_0_0_9"/>
<name>A8FCV7_BACP2</name>
<dbReference type="OrthoDB" id="2968672at2"/>
<dbReference type="eggNOG" id="ENOG5030BYT">
    <property type="taxonomic scope" value="Bacteria"/>
</dbReference>
<feature type="signal peptide" evidence="1">
    <location>
        <begin position="1"/>
        <end position="20"/>
    </location>
</feature>
<dbReference type="AlphaFoldDB" id="A8FCV7"/>
<evidence type="ECO:0000256" key="1">
    <source>
        <dbReference type="SAM" id="SignalP"/>
    </source>
</evidence>
<reference evidence="2 3" key="1">
    <citation type="journal article" date="2007" name="PLoS ONE">
        <title>Paradoxical DNA repair and peroxide resistance gene conservation in Bacillus pumilus SAFR-032.</title>
        <authorList>
            <person name="Gioia J."/>
            <person name="Yerrapragada S."/>
            <person name="Qin X."/>
            <person name="Jiang H."/>
            <person name="Igboeli O.C."/>
            <person name="Muzny D."/>
            <person name="Dugan-Rocha S."/>
            <person name="Ding Y."/>
            <person name="Hawes A."/>
            <person name="Liu W."/>
            <person name="Perez L."/>
            <person name="Kovar C."/>
            <person name="Dinh H."/>
            <person name="Lee S."/>
            <person name="Nazareth L."/>
            <person name="Blyth P."/>
            <person name="Holder M."/>
            <person name="Buhay C."/>
            <person name="Tirumalai M.R."/>
            <person name="Liu Y."/>
            <person name="Dasgupta I."/>
            <person name="Bokhetache L."/>
            <person name="Fujita M."/>
            <person name="Karouia F."/>
            <person name="Eswara Moorthy P."/>
            <person name="Siefert J."/>
            <person name="Uzman A."/>
            <person name="Buzumbo P."/>
            <person name="Verma A."/>
            <person name="Zwiya H."/>
            <person name="McWilliams B.D."/>
            <person name="Olowu A."/>
            <person name="Clinkenbeard K.D."/>
            <person name="Newcombe D."/>
            <person name="Golebiewski L."/>
            <person name="Petrosino J.F."/>
            <person name="Nicholson W.L."/>
            <person name="Fox G.E."/>
            <person name="Venkateswaran K."/>
            <person name="Highlander S.K."/>
            <person name="Weinstock G.M."/>
        </authorList>
    </citation>
    <scope>NUCLEOTIDE SEQUENCE [LARGE SCALE GENOMIC DNA]</scope>
    <source>
        <strain evidence="2 3">SAFR-032</strain>
    </source>
</reference>
<dbReference type="PROSITE" id="PS51257">
    <property type="entry name" value="PROKAR_LIPOPROTEIN"/>
    <property type="match status" value="1"/>
</dbReference>
<evidence type="ECO:0000313" key="2">
    <source>
        <dbReference type="EMBL" id="ABV62074.1"/>
    </source>
</evidence>
<dbReference type="STRING" id="315750.BPUM_1391"/>
<feature type="chain" id="PRO_5039228237" description="Lipoprotein" evidence="1">
    <location>
        <begin position="21"/>
        <end position="135"/>
    </location>
</feature>
<dbReference type="RefSeq" id="WP_012009851.1">
    <property type="nucleotide sequence ID" value="NZ_JBQCMH010000004.1"/>
</dbReference>
<sequence length="135" mass="15650">MKWMLSICALLFLVTGCQSQHEEKQITKQDPAVPVMQQVQSEMKQQGFLKYKVQGSSVYIESTLQDFHLESTQLKKDEKAGYFTVYVDGKRAGNEYTAAFVVKHLSKGKHKMTVVINSRHPEYREKRETWDVFVT</sequence>
<protein>
    <recommendedName>
        <fullName evidence="4">Lipoprotein</fullName>
    </recommendedName>
</protein>
<dbReference type="Proteomes" id="UP000001355">
    <property type="component" value="Chromosome"/>
</dbReference>
<evidence type="ECO:0000313" key="3">
    <source>
        <dbReference type="Proteomes" id="UP000001355"/>
    </source>
</evidence>
<reference evidence="2 3" key="3">
    <citation type="journal article" date="2013" name="PLoS ONE">
        <title>Candidate genes that may be responsible for the unusual resistances exhibited by Bacillus pumilus SAFR-032 spores.</title>
        <authorList>
            <person name="Tirumalai M.R."/>
            <person name="Rastogi R."/>
            <person name="Zamani N."/>
            <person name="O'Bryant Williams E."/>
            <person name="Allen S."/>
            <person name="Diouf F."/>
            <person name="Kwende S."/>
            <person name="Weinstock G.M."/>
            <person name="Venkateswaran K.J."/>
            <person name="Fox G.E."/>
        </authorList>
    </citation>
    <scope>NUCLEOTIDE SEQUENCE [LARGE SCALE GENOMIC DNA]</scope>
    <source>
        <strain evidence="2 3">SAFR-032</strain>
    </source>
</reference>